<dbReference type="Proteomes" id="UP000231456">
    <property type="component" value="Unassembled WGS sequence"/>
</dbReference>
<organism evidence="3 4">
    <name type="scientific">Candidatus Magasanikbacteria bacterium CG_4_9_14_0_2_um_filter_42_11</name>
    <dbReference type="NCBI Taxonomy" id="1974643"/>
    <lineage>
        <taxon>Bacteria</taxon>
        <taxon>Candidatus Magasanikiibacteriota</taxon>
    </lineage>
</organism>
<comment type="caution">
    <text evidence="3">The sequence shown here is derived from an EMBL/GenBank/DDBJ whole genome shotgun (WGS) entry which is preliminary data.</text>
</comment>
<evidence type="ECO:0000313" key="4">
    <source>
        <dbReference type="Proteomes" id="UP000231456"/>
    </source>
</evidence>
<feature type="transmembrane region" description="Helical" evidence="1">
    <location>
        <begin position="60"/>
        <end position="86"/>
    </location>
</feature>
<name>A0A2M8F8X1_9BACT</name>
<dbReference type="EMBL" id="PFRH01000135">
    <property type="protein sequence ID" value="PJC52156.1"/>
    <property type="molecule type" value="Genomic_DNA"/>
</dbReference>
<gene>
    <name evidence="3" type="ORF">CO030_04355</name>
</gene>
<evidence type="ECO:0000256" key="2">
    <source>
        <dbReference type="SAM" id="SignalP"/>
    </source>
</evidence>
<keyword evidence="1" id="KW-0812">Transmembrane</keyword>
<protein>
    <submittedName>
        <fullName evidence="3">Uncharacterized protein</fullName>
    </submittedName>
</protein>
<keyword evidence="1" id="KW-0472">Membrane</keyword>
<keyword evidence="2" id="KW-0732">Signal</keyword>
<evidence type="ECO:0000256" key="1">
    <source>
        <dbReference type="SAM" id="Phobius"/>
    </source>
</evidence>
<reference evidence="4" key="1">
    <citation type="submission" date="2017-09" db="EMBL/GenBank/DDBJ databases">
        <title>Depth-based differentiation of microbial function through sediment-hosted aquifers and enrichment of novel symbionts in the deep terrestrial subsurface.</title>
        <authorList>
            <person name="Probst A.J."/>
            <person name="Ladd B."/>
            <person name="Jarett J.K."/>
            <person name="Geller-Mcgrath D.E."/>
            <person name="Sieber C.M.K."/>
            <person name="Emerson J.B."/>
            <person name="Anantharaman K."/>
            <person name="Thomas B.C."/>
            <person name="Malmstrom R."/>
            <person name="Stieglmeier M."/>
            <person name="Klingl A."/>
            <person name="Woyke T."/>
            <person name="Ryan C.M."/>
            <person name="Banfield J.F."/>
        </authorList>
    </citation>
    <scope>NUCLEOTIDE SEQUENCE [LARGE SCALE GENOMIC DNA]</scope>
</reference>
<dbReference type="AlphaFoldDB" id="A0A2M8F8X1"/>
<proteinExistence type="predicted"/>
<feature type="signal peptide" evidence="2">
    <location>
        <begin position="1"/>
        <end position="36"/>
    </location>
</feature>
<evidence type="ECO:0000313" key="3">
    <source>
        <dbReference type="EMBL" id="PJC52156.1"/>
    </source>
</evidence>
<dbReference type="Pfam" id="PF18895">
    <property type="entry name" value="T4SS_pilin"/>
    <property type="match status" value="1"/>
</dbReference>
<accession>A0A2M8F8X1</accession>
<dbReference type="InterPro" id="IPR043993">
    <property type="entry name" value="T4SS_pilin"/>
</dbReference>
<feature type="transmembrane region" description="Helical" evidence="1">
    <location>
        <begin position="107"/>
        <end position="128"/>
    </location>
</feature>
<keyword evidence="1" id="KW-1133">Transmembrane helix</keyword>
<feature type="chain" id="PRO_5014663508" evidence="2">
    <location>
        <begin position="37"/>
        <end position="134"/>
    </location>
</feature>
<sequence>MKGKRSSRHVSNGMKYIHTIVTAPLLSIFSALPAYAQGSLKDAGKNLGIVSTKAGTSESDIGSVVGIVINAALTLVGLIFLALMVYAGYLWMTARGESEPVDKAKKIIAGSLIGLVIVLSAYAITVFVTTGFTR</sequence>